<dbReference type="SUPFAM" id="SSF52218">
    <property type="entry name" value="Flavoproteins"/>
    <property type="match status" value="1"/>
</dbReference>
<dbReference type="Proteomes" id="UP000293154">
    <property type="component" value="Chromosome"/>
</dbReference>
<dbReference type="EMBL" id="CP034752">
    <property type="protein sequence ID" value="QBH96642.1"/>
    <property type="molecule type" value="Genomic_DNA"/>
</dbReference>
<keyword evidence="3" id="KW-0732">Signal</keyword>
<keyword evidence="2" id="KW-0288">FMN</keyword>
<dbReference type="PANTHER" id="PTHR39201:SF1">
    <property type="entry name" value="FLAVODOXIN-LIKE DOMAIN-CONTAINING PROTEIN"/>
    <property type="match status" value="1"/>
</dbReference>
<dbReference type="NCBIfam" id="NF005389">
    <property type="entry name" value="PRK06934.1"/>
    <property type="match status" value="1"/>
</dbReference>
<dbReference type="Pfam" id="PF12682">
    <property type="entry name" value="Flavodoxin_4"/>
    <property type="match status" value="1"/>
</dbReference>
<organism evidence="5 6">
    <name type="scientific">Limnobaculum zhutongyuii</name>
    <dbReference type="NCBI Taxonomy" id="2498113"/>
    <lineage>
        <taxon>Bacteria</taxon>
        <taxon>Pseudomonadati</taxon>
        <taxon>Pseudomonadota</taxon>
        <taxon>Gammaproteobacteria</taxon>
        <taxon>Enterobacterales</taxon>
        <taxon>Budviciaceae</taxon>
        <taxon>Limnobaculum</taxon>
    </lineage>
</organism>
<feature type="signal peptide" evidence="3">
    <location>
        <begin position="1"/>
        <end position="20"/>
    </location>
</feature>
<dbReference type="KEGG" id="prag:EKN56_09625"/>
<dbReference type="InterPro" id="IPR008254">
    <property type="entry name" value="Flavodoxin/NO_synth"/>
</dbReference>
<feature type="domain" description="Flavodoxin-like" evidence="4">
    <location>
        <begin position="63"/>
        <end position="186"/>
    </location>
</feature>
<evidence type="ECO:0000259" key="4">
    <source>
        <dbReference type="Pfam" id="PF12682"/>
    </source>
</evidence>
<name>A0A411WKE1_9GAMM</name>
<evidence type="ECO:0000313" key="5">
    <source>
        <dbReference type="EMBL" id="QBH96642.1"/>
    </source>
</evidence>
<protein>
    <submittedName>
        <fullName evidence="5">Flavodoxin</fullName>
    </submittedName>
</protein>
<dbReference type="InterPro" id="IPR029039">
    <property type="entry name" value="Flavoprotein-like_sf"/>
</dbReference>
<dbReference type="PANTHER" id="PTHR39201">
    <property type="entry name" value="EXPORTED PROTEIN-RELATED"/>
    <property type="match status" value="1"/>
</dbReference>
<evidence type="ECO:0000313" key="6">
    <source>
        <dbReference type="Proteomes" id="UP000293154"/>
    </source>
</evidence>
<dbReference type="RefSeq" id="WP_130591579.1">
    <property type="nucleotide sequence ID" value="NZ_CP034752.1"/>
</dbReference>
<gene>
    <name evidence="5" type="ORF">EKN56_09625</name>
</gene>
<feature type="chain" id="PRO_5019579092" evidence="3">
    <location>
        <begin position="21"/>
        <end position="214"/>
    </location>
</feature>
<evidence type="ECO:0000256" key="1">
    <source>
        <dbReference type="ARBA" id="ARBA00022630"/>
    </source>
</evidence>
<dbReference type="Gene3D" id="3.40.50.360">
    <property type="match status" value="1"/>
</dbReference>
<dbReference type="AlphaFoldDB" id="A0A411WKE1"/>
<accession>A0A411WKE1</accession>
<keyword evidence="6" id="KW-1185">Reference proteome</keyword>
<evidence type="ECO:0000256" key="3">
    <source>
        <dbReference type="SAM" id="SignalP"/>
    </source>
</evidence>
<dbReference type="OrthoDB" id="9806505at2"/>
<sequence>MKKIIILFLFVAFGSLNAMAEPISNHAQRTLIVYFSQPEEVKLEGVDGVSGASILQKNNQILGSTQYLAQVIQRHTGGELFRIETVIAYPTQHEPLLRYAEQELRDNRHPELKAKIDNLADYDRIFIGYSIWWYKMPMPVYSFLQQHDLSGKILIPFTSHGGSRFSDSLREIKRLQPDAQLITQGLAISREDVADESTVTRVSDWLNQLANVQQ</sequence>
<dbReference type="GO" id="GO:0010181">
    <property type="term" value="F:FMN binding"/>
    <property type="evidence" value="ECO:0007669"/>
    <property type="project" value="InterPro"/>
</dbReference>
<proteinExistence type="predicted"/>
<reference evidence="5 6" key="1">
    <citation type="submission" date="2019-03" db="EMBL/GenBank/DDBJ databases">
        <title>Pragia sp. nov. isolated from the gut tract of Carduelis flavirostris.</title>
        <authorList>
            <person name="Ge Y."/>
        </authorList>
    </citation>
    <scope>NUCLEOTIDE SEQUENCE [LARGE SCALE GENOMIC DNA]</scope>
    <source>
        <strain evidence="5 6">CF-458</strain>
    </source>
</reference>
<evidence type="ECO:0000256" key="2">
    <source>
        <dbReference type="ARBA" id="ARBA00022643"/>
    </source>
</evidence>
<keyword evidence="1" id="KW-0285">Flavoprotein</keyword>